<dbReference type="Proteomes" id="UP001295469">
    <property type="component" value="Chromosome C02"/>
</dbReference>
<accession>A0A816KI38</accession>
<organism evidence="2">
    <name type="scientific">Brassica napus</name>
    <name type="common">Rape</name>
    <dbReference type="NCBI Taxonomy" id="3708"/>
    <lineage>
        <taxon>Eukaryota</taxon>
        <taxon>Viridiplantae</taxon>
        <taxon>Streptophyta</taxon>
        <taxon>Embryophyta</taxon>
        <taxon>Tracheophyta</taxon>
        <taxon>Spermatophyta</taxon>
        <taxon>Magnoliopsida</taxon>
        <taxon>eudicotyledons</taxon>
        <taxon>Gunneridae</taxon>
        <taxon>Pentapetalae</taxon>
        <taxon>rosids</taxon>
        <taxon>malvids</taxon>
        <taxon>Brassicales</taxon>
        <taxon>Brassicaceae</taxon>
        <taxon>Brassiceae</taxon>
        <taxon>Brassica</taxon>
    </lineage>
</organism>
<gene>
    <name evidence="2" type="ORF">DARMORV10_C02P54180.1</name>
</gene>
<reference evidence="2" key="1">
    <citation type="submission" date="2021-01" db="EMBL/GenBank/DDBJ databases">
        <authorList>
            <consortium name="Genoscope - CEA"/>
            <person name="William W."/>
        </authorList>
    </citation>
    <scope>NUCLEOTIDE SEQUENCE</scope>
</reference>
<sequence>MMDYSKYRFYHPEKTRRPSPPPRLQIKRPDQPARH</sequence>
<proteinExistence type="predicted"/>
<protein>
    <submittedName>
        <fullName evidence="2">(rape) hypothetical protein</fullName>
    </submittedName>
</protein>
<name>A0A816KI38_BRANA</name>
<evidence type="ECO:0000313" key="2">
    <source>
        <dbReference type="EMBL" id="CAF1920339.1"/>
    </source>
</evidence>
<dbReference type="EMBL" id="HG994366">
    <property type="protein sequence ID" value="CAF1920339.1"/>
    <property type="molecule type" value="Genomic_DNA"/>
</dbReference>
<feature type="region of interest" description="Disordered" evidence="1">
    <location>
        <begin position="1"/>
        <end position="35"/>
    </location>
</feature>
<evidence type="ECO:0000256" key="1">
    <source>
        <dbReference type="SAM" id="MobiDB-lite"/>
    </source>
</evidence>
<dbReference type="AlphaFoldDB" id="A0A816KI38"/>